<dbReference type="Pfam" id="PF04055">
    <property type="entry name" value="Radical_SAM"/>
    <property type="match status" value="1"/>
</dbReference>
<keyword evidence="8" id="KW-0411">Iron-sulfur</keyword>
<evidence type="ECO:0000256" key="8">
    <source>
        <dbReference type="ARBA" id="ARBA00023014"/>
    </source>
</evidence>
<evidence type="ECO:0000256" key="9">
    <source>
        <dbReference type="ARBA" id="ARBA00047365"/>
    </source>
</evidence>
<accession>A0A1M4TXT6</accession>
<dbReference type="Gene3D" id="3.20.20.70">
    <property type="entry name" value="Aldolase class I"/>
    <property type="match status" value="1"/>
</dbReference>
<reference evidence="12 13" key="1">
    <citation type="submission" date="2016-11" db="EMBL/GenBank/DDBJ databases">
        <authorList>
            <person name="Jaros S."/>
            <person name="Januszkiewicz K."/>
            <person name="Wedrychowicz H."/>
        </authorList>
    </citation>
    <scope>NUCLEOTIDE SEQUENCE [LARGE SCALE GENOMIC DNA]</scope>
    <source>
        <strain evidence="12 13">DSM 2631</strain>
    </source>
</reference>
<evidence type="ECO:0000313" key="13">
    <source>
        <dbReference type="Proteomes" id="UP000184035"/>
    </source>
</evidence>
<dbReference type="PIRSF" id="PIRSF000371">
    <property type="entry name" value="PFL_act_enz"/>
    <property type="match status" value="1"/>
</dbReference>
<keyword evidence="6" id="KW-0560">Oxidoreductase</keyword>
<gene>
    <name evidence="12" type="ORF">SAMN05443638_103185</name>
</gene>
<dbReference type="InterPro" id="IPR040074">
    <property type="entry name" value="BssD/PflA/YjjW"/>
</dbReference>
<dbReference type="PROSITE" id="PS00198">
    <property type="entry name" value="4FE4S_FER_1"/>
    <property type="match status" value="2"/>
</dbReference>
<dbReference type="PROSITE" id="PS01087">
    <property type="entry name" value="RADICAL_ACTIVATING"/>
    <property type="match status" value="1"/>
</dbReference>
<keyword evidence="4" id="KW-0949">S-adenosyl-L-methionine</keyword>
<dbReference type="InterPro" id="IPR017896">
    <property type="entry name" value="4Fe4S_Fe-S-bd"/>
</dbReference>
<keyword evidence="5" id="KW-0479">Metal-binding</keyword>
<name>A0A1M4TXT6_9CLOT</name>
<dbReference type="PANTHER" id="PTHR30352:SF13">
    <property type="entry name" value="GLYCYL-RADICAL ENZYME ACTIVATING ENZYME YJJW-RELATED"/>
    <property type="match status" value="1"/>
</dbReference>
<feature type="domain" description="4Fe-4S ferredoxin-type" evidence="10">
    <location>
        <begin position="67"/>
        <end position="95"/>
    </location>
</feature>
<dbReference type="SFLD" id="SFLDG01066">
    <property type="entry name" value="organic_radical-activating_enz"/>
    <property type="match status" value="1"/>
</dbReference>
<dbReference type="CDD" id="cd01335">
    <property type="entry name" value="Radical_SAM"/>
    <property type="match status" value="1"/>
</dbReference>
<dbReference type="InterPro" id="IPR001989">
    <property type="entry name" value="Radical_activat_CS"/>
</dbReference>
<dbReference type="EMBL" id="FQVM01000003">
    <property type="protein sequence ID" value="SHE49256.1"/>
    <property type="molecule type" value="Genomic_DNA"/>
</dbReference>
<dbReference type="AlphaFoldDB" id="A0A1M4TXT6"/>
<keyword evidence="3" id="KW-0004">4Fe-4S</keyword>
<dbReference type="PROSITE" id="PS51379">
    <property type="entry name" value="4FE4S_FER_2"/>
    <property type="match status" value="2"/>
</dbReference>
<dbReference type="SFLD" id="SFLDS00029">
    <property type="entry name" value="Radical_SAM"/>
    <property type="match status" value="1"/>
</dbReference>
<comment type="catalytic activity">
    <reaction evidence="9">
        <text>glycyl-[protein] + reduced [flavodoxin] + S-adenosyl-L-methionine = glycin-2-yl radical-[protein] + semiquinone [flavodoxin] + 5'-deoxyadenosine + L-methionine + H(+)</text>
        <dbReference type="Rhea" id="RHEA:61976"/>
        <dbReference type="Rhea" id="RHEA-COMP:10622"/>
        <dbReference type="Rhea" id="RHEA-COMP:14480"/>
        <dbReference type="Rhea" id="RHEA-COMP:15993"/>
        <dbReference type="Rhea" id="RHEA-COMP:15994"/>
        <dbReference type="ChEBI" id="CHEBI:15378"/>
        <dbReference type="ChEBI" id="CHEBI:17319"/>
        <dbReference type="ChEBI" id="CHEBI:29947"/>
        <dbReference type="ChEBI" id="CHEBI:32722"/>
        <dbReference type="ChEBI" id="CHEBI:57618"/>
        <dbReference type="ChEBI" id="CHEBI:57844"/>
        <dbReference type="ChEBI" id="CHEBI:59789"/>
        <dbReference type="ChEBI" id="CHEBI:140311"/>
    </reaction>
</comment>
<protein>
    <submittedName>
        <fullName evidence="12">Glycine radical enzyme activase, YjjW family</fullName>
    </submittedName>
</protein>
<dbReference type="Pfam" id="PF00037">
    <property type="entry name" value="Fer4"/>
    <property type="match status" value="2"/>
</dbReference>
<dbReference type="OrthoDB" id="9782387at2"/>
<dbReference type="RefSeq" id="WP_072892926.1">
    <property type="nucleotide sequence ID" value="NZ_FQVM01000003.1"/>
</dbReference>
<evidence type="ECO:0000256" key="3">
    <source>
        <dbReference type="ARBA" id="ARBA00022485"/>
    </source>
</evidence>
<evidence type="ECO:0000313" key="12">
    <source>
        <dbReference type="EMBL" id="SHE49256.1"/>
    </source>
</evidence>
<dbReference type="SFLD" id="SFLDG01118">
    <property type="entry name" value="activating_enzymes__group_2"/>
    <property type="match status" value="1"/>
</dbReference>
<dbReference type="InterPro" id="IPR012839">
    <property type="entry name" value="Organic_radical_activase"/>
</dbReference>
<evidence type="ECO:0000256" key="6">
    <source>
        <dbReference type="ARBA" id="ARBA00023002"/>
    </source>
</evidence>
<evidence type="ECO:0000256" key="7">
    <source>
        <dbReference type="ARBA" id="ARBA00023004"/>
    </source>
</evidence>
<evidence type="ECO:0000256" key="2">
    <source>
        <dbReference type="ARBA" id="ARBA00009777"/>
    </source>
</evidence>
<evidence type="ECO:0000259" key="11">
    <source>
        <dbReference type="PROSITE" id="PS51918"/>
    </source>
</evidence>
<feature type="domain" description="4Fe-4S ferredoxin-type" evidence="10">
    <location>
        <begin position="38"/>
        <end position="65"/>
    </location>
</feature>
<evidence type="ECO:0000256" key="5">
    <source>
        <dbReference type="ARBA" id="ARBA00022723"/>
    </source>
</evidence>
<dbReference type="InterPro" id="IPR023912">
    <property type="entry name" value="YjjW_bact"/>
</dbReference>
<comment type="cofactor">
    <cofactor evidence="1">
        <name>[4Fe-4S] cluster</name>
        <dbReference type="ChEBI" id="CHEBI:49883"/>
    </cofactor>
</comment>
<evidence type="ECO:0000256" key="1">
    <source>
        <dbReference type="ARBA" id="ARBA00001966"/>
    </source>
</evidence>
<dbReference type="InterPro" id="IPR013785">
    <property type="entry name" value="Aldolase_TIM"/>
</dbReference>
<dbReference type="SUPFAM" id="SSF102114">
    <property type="entry name" value="Radical SAM enzymes"/>
    <property type="match status" value="1"/>
</dbReference>
<feature type="domain" description="Radical SAM core" evidence="11">
    <location>
        <begin position="15"/>
        <end position="273"/>
    </location>
</feature>
<keyword evidence="7" id="KW-0408">Iron</keyword>
<dbReference type="InterPro" id="IPR017900">
    <property type="entry name" value="4Fe4S_Fe_S_CS"/>
</dbReference>
<dbReference type="Proteomes" id="UP000184035">
    <property type="component" value="Unassembled WGS sequence"/>
</dbReference>
<dbReference type="GO" id="GO:0051539">
    <property type="term" value="F:4 iron, 4 sulfur cluster binding"/>
    <property type="evidence" value="ECO:0007669"/>
    <property type="project" value="UniProtKB-KW"/>
</dbReference>
<dbReference type="GO" id="GO:0016491">
    <property type="term" value="F:oxidoreductase activity"/>
    <property type="evidence" value="ECO:0007669"/>
    <property type="project" value="UniProtKB-KW"/>
</dbReference>
<sequence>MVQGAINKIVPFSSVDGPGNRTAIFLQGCNFNCLYCHNPETINRCINCGKCVVECPSNALKVIDGTVYWDSDLCIQCDNCIKSCPNCSSPKVKLYSSEDLINEIKKYKSFIQGITFSGGECTLQEDFLVEVFKKAKKLGLTCFVDSNGNKDFSKMNNLTNIMDMVMLDVKSWDNRYHKSIIGTNNNIVLKNLEFLTRIGKLYEVRTVVVPQLLNNEETIEEVSKFLGKNNPNIRYKLIKYRPMGVRKELINKKVPTNEYMENLKFIAEKNGCKNILIV</sequence>
<evidence type="ECO:0000256" key="4">
    <source>
        <dbReference type="ARBA" id="ARBA00022691"/>
    </source>
</evidence>
<dbReference type="InterPro" id="IPR034457">
    <property type="entry name" value="Organic_radical-activating"/>
</dbReference>
<dbReference type="InterPro" id="IPR058240">
    <property type="entry name" value="rSAM_sf"/>
</dbReference>
<dbReference type="SFLD" id="SFLDF00392">
    <property type="entry name" value="YjjI_activase"/>
    <property type="match status" value="1"/>
</dbReference>
<evidence type="ECO:0000259" key="10">
    <source>
        <dbReference type="PROSITE" id="PS51379"/>
    </source>
</evidence>
<dbReference type="SUPFAM" id="SSF54862">
    <property type="entry name" value="4Fe-4S ferredoxins"/>
    <property type="match status" value="1"/>
</dbReference>
<dbReference type="NCBIfam" id="TIGR04041">
    <property type="entry name" value="activase_YjjW"/>
    <property type="match status" value="1"/>
</dbReference>
<proteinExistence type="inferred from homology"/>
<dbReference type="PROSITE" id="PS51918">
    <property type="entry name" value="RADICAL_SAM"/>
    <property type="match status" value="1"/>
</dbReference>
<keyword evidence="13" id="KW-1185">Reference proteome</keyword>
<organism evidence="12 13">
    <name type="scientific">Clostridium fallax</name>
    <dbReference type="NCBI Taxonomy" id="1533"/>
    <lineage>
        <taxon>Bacteria</taxon>
        <taxon>Bacillati</taxon>
        <taxon>Bacillota</taxon>
        <taxon>Clostridia</taxon>
        <taxon>Eubacteriales</taxon>
        <taxon>Clostridiaceae</taxon>
        <taxon>Clostridium</taxon>
    </lineage>
</organism>
<dbReference type="STRING" id="1533.SAMN05443638_103185"/>
<dbReference type="GO" id="GO:0046872">
    <property type="term" value="F:metal ion binding"/>
    <property type="evidence" value="ECO:0007669"/>
    <property type="project" value="UniProtKB-KW"/>
</dbReference>
<dbReference type="Gene3D" id="3.30.70.20">
    <property type="match status" value="1"/>
</dbReference>
<comment type="similarity">
    <text evidence="2">Belongs to the organic radical-activating enzymes family.</text>
</comment>
<dbReference type="InterPro" id="IPR007197">
    <property type="entry name" value="rSAM"/>
</dbReference>
<dbReference type="PANTHER" id="PTHR30352">
    <property type="entry name" value="PYRUVATE FORMATE-LYASE-ACTIVATING ENZYME"/>
    <property type="match status" value="1"/>
</dbReference>